<proteinExistence type="predicted"/>
<evidence type="ECO:0000313" key="2">
    <source>
        <dbReference type="Proteomes" id="UP000735302"/>
    </source>
</evidence>
<gene>
    <name evidence="1" type="ORF">PoB_004362200</name>
</gene>
<accession>A0AAV4BDU3</accession>
<name>A0AAV4BDU3_9GAST</name>
<keyword evidence="2" id="KW-1185">Reference proteome</keyword>
<dbReference type="EMBL" id="BLXT01004727">
    <property type="protein sequence ID" value="GFO17117.1"/>
    <property type="molecule type" value="Genomic_DNA"/>
</dbReference>
<sequence length="177" mass="19765">MSIASGVCTSLVCVFQVVSFIFFSGFGHTFSSSEYHLAIGIVTIRHNNTRTSAQTFNSSLENAWYNISVTQIQAEPSNALKVFSILKDINVYDYDLLLVEWTDQDFATMTIYSTQSTNSTGQSCSGRVSSENPQKLRPWTDGHVNQACRLACLGDPEVEGKVMESERSRLRSHKKTF</sequence>
<dbReference type="AlphaFoldDB" id="A0AAV4BDU3"/>
<comment type="caution">
    <text evidence="1">The sequence shown here is derived from an EMBL/GenBank/DDBJ whole genome shotgun (WGS) entry which is preliminary data.</text>
</comment>
<evidence type="ECO:0000313" key="1">
    <source>
        <dbReference type="EMBL" id="GFO17117.1"/>
    </source>
</evidence>
<dbReference type="Proteomes" id="UP000735302">
    <property type="component" value="Unassembled WGS sequence"/>
</dbReference>
<organism evidence="1 2">
    <name type="scientific">Plakobranchus ocellatus</name>
    <dbReference type="NCBI Taxonomy" id="259542"/>
    <lineage>
        <taxon>Eukaryota</taxon>
        <taxon>Metazoa</taxon>
        <taxon>Spiralia</taxon>
        <taxon>Lophotrochozoa</taxon>
        <taxon>Mollusca</taxon>
        <taxon>Gastropoda</taxon>
        <taxon>Heterobranchia</taxon>
        <taxon>Euthyneura</taxon>
        <taxon>Panpulmonata</taxon>
        <taxon>Sacoglossa</taxon>
        <taxon>Placobranchoidea</taxon>
        <taxon>Plakobranchidae</taxon>
        <taxon>Plakobranchus</taxon>
    </lineage>
</organism>
<protein>
    <submittedName>
        <fullName evidence="1">Uncharacterized protein</fullName>
    </submittedName>
</protein>
<reference evidence="1 2" key="1">
    <citation type="journal article" date="2021" name="Elife">
        <title>Chloroplast acquisition without the gene transfer in kleptoplastic sea slugs, Plakobranchus ocellatus.</title>
        <authorList>
            <person name="Maeda T."/>
            <person name="Takahashi S."/>
            <person name="Yoshida T."/>
            <person name="Shimamura S."/>
            <person name="Takaki Y."/>
            <person name="Nagai Y."/>
            <person name="Toyoda A."/>
            <person name="Suzuki Y."/>
            <person name="Arimoto A."/>
            <person name="Ishii H."/>
            <person name="Satoh N."/>
            <person name="Nishiyama T."/>
            <person name="Hasebe M."/>
            <person name="Maruyama T."/>
            <person name="Minagawa J."/>
            <person name="Obokata J."/>
            <person name="Shigenobu S."/>
        </authorList>
    </citation>
    <scope>NUCLEOTIDE SEQUENCE [LARGE SCALE GENOMIC DNA]</scope>
</reference>